<dbReference type="PATRIC" id="fig|1698281.3.peg.84"/>
<name>A0A133VKQ8_9EURY</name>
<evidence type="ECO:0000256" key="8">
    <source>
        <dbReference type="SAM" id="MobiDB-lite"/>
    </source>
</evidence>
<dbReference type="InterPro" id="IPR010979">
    <property type="entry name" value="Ribosomal_uS13-like_H2TH"/>
</dbReference>
<feature type="compositionally biased region" description="Basic and acidic residues" evidence="8">
    <location>
        <begin position="99"/>
        <end position="120"/>
    </location>
</feature>
<dbReference type="Gene3D" id="4.10.910.10">
    <property type="entry name" value="30s ribosomal protein s13, domain 2"/>
    <property type="match status" value="1"/>
</dbReference>
<comment type="caution">
    <text evidence="9">The sequence shown here is derived from an EMBL/GenBank/DDBJ whole genome shotgun (WGS) entry which is preliminary data.</text>
</comment>
<dbReference type="NCBIfam" id="TIGR03629">
    <property type="entry name" value="uS13_arch"/>
    <property type="match status" value="1"/>
</dbReference>
<dbReference type="InterPro" id="IPR019977">
    <property type="entry name" value="Ribosomal_uS13_archaeal"/>
</dbReference>
<reference evidence="9 10" key="1">
    <citation type="journal article" date="2016" name="Sci. Rep.">
        <title>Metabolic traits of an uncultured archaeal lineage -MSBL1- from brine pools of the Red Sea.</title>
        <authorList>
            <person name="Mwirichia R."/>
            <person name="Alam I."/>
            <person name="Rashid M."/>
            <person name="Vinu M."/>
            <person name="Ba-Alawi W."/>
            <person name="Anthony Kamau A."/>
            <person name="Kamanda Ngugi D."/>
            <person name="Goker M."/>
            <person name="Klenk H.P."/>
            <person name="Bajic V."/>
            <person name="Stingl U."/>
        </authorList>
    </citation>
    <scope>NUCLEOTIDE SEQUENCE [LARGE SCALE GENOMIC DNA]</scope>
    <source>
        <strain evidence="9">SCGC-AAA382C18</strain>
    </source>
</reference>
<keyword evidence="2 6" id="KW-0699">rRNA-binding</keyword>
<gene>
    <name evidence="6" type="primary">rps13</name>
    <name evidence="9" type="ORF">AKJ52_01120</name>
</gene>
<keyword evidence="3 6" id="KW-0694">RNA-binding</keyword>
<evidence type="ECO:0000256" key="4">
    <source>
        <dbReference type="ARBA" id="ARBA00022980"/>
    </source>
</evidence>
<comment type="function">
    <text evidence="6">Located at the top of the head of the 30S subunit, it contacts several helices of the 16S rRNA. In the 70S ribosome it contacts the 23S rRNA (bridge B1a) and protein L5 of the 50S subunit (bridge B1b), connecting the 2 subunits; these bridges are implicated in subunit movement.</text>
</comment>
<protein>
    <recommendedName>
        <fullName evidence="6">Small ribosomal subunit protein uS13</fullName>
    </recommendedName>
</protein>
<sequence length="164" mass="18437">MSEEAEEEEIKGIVRVAGRDLKGERSIQAALSGLKGVGPSMSKAILTAAEIKGDRKVGSLSDEQVKGLEKILEDPADHGVPKWMLNRRKDYETGEDKHLIGGDIEMTEREDISREKDMRSRRGIRHQRGLPVRGQRTRSTGRKGMTVGVEREKLKEKSEEEEEE</sequence>
<proteinExistence type="inferred from homology"/>
<keyword evidence="5 6" id="KW-0687">Ribonucleoprotein</keyword>
<evidence type="ECO:0000256" key="2">
    <source>
        <dbReference type="ARBA" id="ARBA00022730"/>
    </source>
</evidence>
<feature type="compositionally biased region" description="Basic and acidic residues" evidence="8">
    <location>
        <begin position="149"/>
        <end position="158"/>
    </location>
</feature>
<dbReference type="AlphaFoldDB" id="A0A133VKQ8"/>
<comment type="subunit">
    <text evidence="6">Part of the 30S ribosomal subunit. Forms a loose heterodimer with protein S19. Forms two bridges to the 50S subunit in the 70S ribosome.</text>
</comment>
<dbReference type="EMBL" id="LHYF01000013">
    <property type="protein sequence ID" value="KXB07038.1"/>
    <property type="molecule type" value="Genomic_DNA"/>
</dbReference>
<dbReference type="PROSITE" id="PS50159">
    <property type="entry name" value="RIBOSOMAL_S13_2"/>
    <property type="match status" value="1"/>
</dbReference>
<evidence type="ECO:0000256" key="7">
    <source>
        <dbReference type="RuleBase" id="RU003830"/>
    </source>
</evidence>
<keyword evidence="10" id="KW-1185">Reference proteome</keyword>
<comment type="similarity">
    <text evidence="1 6 7">Belongs to the universal ribosomal protein uS13 family.</text>
</comment>
<dbReference type="SUPFAM" id="SSF46946">
    <property type="entry name" value="S13-like H2TH domain"/>
    <property type="match status" value="1"/>
</dbReference>
<dbReference type="GO" id="GO:0019843">
    <property type="term" value="F:rRNA binding"/>
    <property type="evidence" value="ECO:0007669"/>
    <property type="project" value="UniProtKB-UniRule"/>
</dbReference>
<dbReference type="Gene3D" id="1.10.8.50">
    <property type="match status" value="1"/>
</dbReference>
<evidence type="ECO:0000256" key="6">
    <source>
        <dbReference type="HAMAP-Rule" id="MF_01315"/>
    </source>
</evidence>
<feature type="region of interest" description="Disordered" evidence="8">
    <location>
        <begin position="99"/>
        <end position="164"/>
    </location>
</feature>
<dbReference type="Proteomes" id="UP000070404">
    <property type="component" value="Unassembled WGS sequence"/>
</dbReference>
<dbReference type="PANTHER" id="PTHR10871">
    <property type="entry name" value="30S RIBOSOMAL PROTEIN S13/40S RIBOSOMAL PROTEIN S18"/>
    <property type="match status" value="1"/>
</dbReference>
<organism evidence="9 10">
    <name type="scientific">candidate division MSBL1 archaeon SCGC-AAA382C18</name>
    <dbReference type="NCBI Taxonomy" id="1698281"/>
    <lineage>
        <taxon>Archaea</taxon>
        <taxon>Methanobacteriati</taxon>
        <taxon>Methanobacteriota</taxon>
        <taxon>candidate division MSBL1</taxon>
    </lineage>
</organism>
<evidence type="ECO:0000313" key="9">
    <source>
        <dbReference type="EMBL" id="KXB07038.1"/>
    </source>
</evidence>
<evidence type="ECO:0000313" key="10">
    <source>
        <dbReference type="Proteomes" id="UP000070404"/>
    </source>
</evidence>
<dbReference type="NCBIfam" id="NF003140">
    <property type="entry name" value="PRK04053.1"/>
    <property type="match status" value="1"/>
</dbReference>
<keyword evidence="4 6" id="KW-0689">Ribosomal protein</keyword>
<dbReference type="InterPro" id="IPR001892">
    <property type="entry name" value="Ribosomal_uS13"/>
</dbReference>
<dbReference type="GO" id="GO:0003735">
    <property type="term" value="F:structural constituent of ribosome"/>
    <property type="evidence" value="ECO:0007669"/>
    <property type="project" value="InterPro"/>
</dbReference>
<dbReference type="Pfam" id="PF00416">
    <property type="entry name" value="Ribosomal_S13"/>
    <property type="match status" value="1"/>
</dbReference>
<dbReference type="GO" id="GO:0005829">
    <property type="term" value="C:cytosol"/>
    <property type="evidence" value="ECO:0007669"/>
    <property type="project" value="TreeGrafter"/>
</dbReference>
<dbReference type="GO" id="GO:0015935">
    <property type="term" value="C:small ribosomal subunit"/>
    <property type="evidence" value="ECO:0007669"/>
    <property type="project" value="TreeGrafter"/>
</dbReference>
<dbReference type="HAMAP" id="MF_01315">
    <property type="entry name" value="Ribosomal_uS13"/>
    <property type="match status" value="1"/>
</dbReference>
<dbReference type="PANTHER" id="PTHR10871:SF3">
    <property type="entry name" value="SMALL RIBOSOMAL SUBUNIT PROTEIN US13"/>
    <property type="match status" value="1"/>
</dbReference>
<dbReference type="InterPro" id="IPR027437">
    <property type="entry name" value="Rbsml_uS13_C"/>
</dbReference>
<dbReference type="PROSITE" id="PS00646">
    <property type="entry name" value="RIBOSOMAL_S13_1"/>
    <property type="match status" value="1"/>
</dbReference>
<dbReference type="InterPro" id="IPR018269">
    <property type="entry name" value="Ribosomal_uS13_CS"/>
</dbReference>
<evidence type="ECO:0000256" key="3">
    <source>
        <dbReference type="ARBA" id="ARBA00022884"/>
    </source>
</evidence>
<dbReference type="PIRSF" id="PIRSF002134">
    <property type="entry name" value="Ribosomal_S13"/>
    <property type="match status" value="1"/>
</dbReference>
<dbReference type="GO" id="GO:0006412">
    <property type="term" value="P:translation"/>
    <property type="evidence" value="ECO:0007669"/>
    <property type="project" value="UniProtKB-UniRule"/>
</dbReference>
<evidence type="ECO:0000256" key="1">
    <source>
        <dbReference type="ARBA" id="ARBA00008080"/>
    </source>
</evidence>
<evidence type="ECO:0000256" key="5">
    <source>
        <dbReference type="ARBA" id="ARBA00023274"/>
    </source>
</evidence>
<accession>A0A133VKQ8</accession>